<gene>
    <name evidence="2" type="ORF">Drose_04510</name>
</gene>
<evidence type="ECO:0000313" key="2">
    <source>
        <dbReference type="EMBL" id="UWZ37552.1"/>
    </source>
</evidence>
<feature type="transmembrane region" description="Helical" evidence="1">
    <location>
        <begin position="15"/>
        <end position="45"/>
    </location>
</feature>
<evidence type="ECO:0000313" key="3">
    <source>
        <dbReference type="Proteomes" id="UP001058271"/>
    </source>
</evidence>
<organism evidence="2 3">
    <name type="scientific">Dactylosporangium roseum</name>
    <dbReference type="NCBI Taxonomy" id="47989"/>
    <lineage>
        <taxon>Bacteria</taxon>
        <taxon>Bacillati</taxon>
        <taxon>Actinomycetota</taxon>
        <taxon>Actinomycetes</taxon>
        <taxon>Micromonosporales</taxon>
        <taxon>Micromonosporaceae</taxon>
        <taxon>Dactylosporangium</taxon>
    </lineage>
</organism>
<keyword evidence="3" id="KW-1185">Reference proteome</keyword>
<proteinExistence type="predicted"/>
<reference evidence="2" key="1">
    <citation type="submission" date="2021-04" db="EMBL/GenBank/DDBJ databases">
        <title>Biosynthetic gene clusters of Dactylosporangioum roseum.</title>
        <authorList>
            <person name="Hartkoorn R.C."/>
            <person name="Beaudoing E."/>
            <person name="Hot D."/>
            <person name="Moureu S."/>
        </authorList>
    </citation>
    <scope>NUCLEOTIDE SEQUENCE</scope>
    <source>
        <strain evidence="2">NRRL B-16295</strain>
    </source>
</reference>
<dbReference type="EMBL" id="CP073721">
    <property type="protein sequence ID" value="UWZ37552.1"/>
    <property type="molecule type" value="Genomic_DNA"/>
</dbReference>
<keyword evidence="1" id="KW-0812">Transmembrane</keyword>
<keyword evidence="1" id="KW-0472">Membrane</keyword>
<accession>A0ABY5Z7V4</accession>
<dbReference type="Proteomes" id="UP001058271">
    <property type="component" value="Chromosome"/>
</dbReference>
<evidence type="ECO:0000256" key="1">
    <source>
        <dbReference type="SAM" id="Phobius"/>
    </source>
</evidence>
<dbReference type="RefSeq" id="WP_260726910.1">
    <property type="nucleotide sequence ID" value="NZ_BAAABS010000070.1"/>
</dbReference>
<sequence>MTELNDQPAKWHESLAVVLIVAILATVAVACATAPCWGGALLLWVSKA</sequence>
<name>A0ABY5Z7V4_9ACTN</name>
<evidence type="ECO:0008006" key="4">
    <source>
        <dbReference type="Google" id="ProtNLM"/>
    </source>
</evidence>
<keyword evidence="1" id="KW-1133">Transmembrane helix</keyword>
<protein>
    <recommendedName>
        <fullName evidence="4">Lipoprotein</fullName>
    </recommendedName>
</protein>